<organism evidence="1 2">
    <name type="scientific">Hygrophoropsis aurantiaca</name>
    <dbReference type="NCBI Taxonomy" id="72124"/>
    <lineage>
        <taxon>Eukaryota</taxon>
        <taxon>Fungi</taxon>
        <taxon>Dikarya</taxon>
        <taxon>Basidiomycota</taxon>
        <taxon>Agaricomycotina</taxon>
        <taxon>Agaricomycetes</taxon>
        <taxon>Agaricomycetidae</taxon>
        <taxon>Boletales</taxon>
        <taxon>Coniophorineae</taxon>
        <taxon>Hygrophoropsidaceae</taxon>
        <taxon>Hygrophoropsis</taxon>
    </lineage>
</organism>
<accession>A0ACB7ZZ57</accession>
<name>A0ACB7ZZ57_9AGAM</name>
<dbReference type="Proteomes" id="UP000790377">
    <property type="component" value="Unassembled WGS sequence"/>
</dbReference>
<proteinExistence type="predicted"/>
<evidence type="ECO:0000313" key="2">
    <source>
        <dbReference type="Proteomes" id="UP000790377"/>
    </source>
</evidence>
<keyword evidence="2" id="KW-1185">Reference proteome</keyword>
<reference evidence="1" key="1">
    <citation type="journal article" date="2021" name="New Phytol.">
        <title>Evolutionary innovations through gain and loss of genes in the ectomycorrhizal Boletales.</title>
        <authorList>
            <person name="Wu G."/>
            <person name="Miyauchi S."/>
            <person name="Morin E."/>
            <person name="Kuo A."/>
            <person name="Drula E."/>
            <person name="Varga T."/>
            <person name="Kohler A."/>
            <person name="Feng B."/>
            <person name="Cao Y."/>
            <person name="Lipzen A."/>
            <person name="Daum C."/>
            <person name="Hundley H."/>
            <person name="Pangilinan J."/>
            <person name="Johnson J."/>
            <person name="Barry K."/>
            <person name="LaButti K."/>
            <person name="Ng V."/>
            <person name="Ahrendt S."/>
            <person name="Min B."/>
            <person name="Choi I.G."/>
            <person name="Park H."/>
            <person name="Plett J.M."/>
            <person name="Magnuson J."/>
            <person name="Spatafora J.W."/>
            <person name="Nagy L.G."/>
            <person name="Henrissat B."/>
            <person name="Grigoriev I.V."/>
            <person name="Yang Z.L."/>
            <person name="Xu J."/>
            <person name="Martin F.M."/>
        </authorList>
    </citation>
    <scope>NUCLEOTIDE SEQUENCE</scope>
    <source>
        <strain evidence="1">ATCC 28755</strain>
    </source>
</reference>
<protein>
    <submittedName>
        <fullName evidence="1">Uncharacterized protein</fullName>
    </submittedName>
</protein>
<evidence type="ECO:0000313" key="1">
    <source>
        <dbReference type="EMBL" id="KAH7906068.1"/>
    </source>
</evidence>
<comment type="caution">
    <text evidence="1">The sequence shown here is derived from an EMBL/GenBank/DDBJ whole genome shotgun (WGS) entry which is preliminary data.</text>
</comment>
<dbReference type="EMBL" id="MU268076">
    <property type="protein sequence ID" value="KAH7906068.1"/>
    <property type="molecule type" value="Genomic_DNA"/>
</dbReference>
<sequence length="223" mass="22972">MHRCGSSDVAPTSVTTIGSGENSLQMEAGGNAERGSFWDWGQTLQIFHKSPSVSFALAHLNIAKDGVTKRKRRHGRAAPLTSVLPDAPPAITSVPHHLSPPLDHTPSHLWSGTADTLTYRSPAGTSDKATGSLQLLLASELLGAFKLSPSTITVIGLALSHPAACAAAAKFAHTGVDTLDTQFIADYARSVLGATPGGYIKSAGLCGSIFGPGSGDPGTVLTH</sequence>
<gene>
    <name evidence="1" type="ORF">BJ138DRAFT_1224280</name>
</gene>